<dbReference type="Proteomes" id="UP001160148">
    <property type="component" value="Unassembled WGS sequence"/>
</dbReference>
<evidence type="ECO:0000313" key="2">
    <source>
        <dbReference type="Proteomes" id="UP001160148"/>
    </source>
</evidence>
<evidence type="ECO:0000313" key="1">
    <source>
        <dbReference type="EMBL" id="CAI6370920.1"/>
    </source>
</evidence>
<comment type="caution">
    <text evidence="1">The sequence shown here is derived from an EMBL/GenBank/DDBJ whole genome shotgun (WGS) entry which is preliminary data.</text>
</comment>
<dbReference type="EMBL" id="CARXXK010000627">
    <property type="protein sequence ID" value="CAI6370920.1"/>
    <property type="molecule type" value="Genomic_DNA"/>
</dbReference>
<protein>
    <submittedName>
        <fullName evidence="1">Uncharacterized protein</fullName>
    </submittedName>
</protein>
<name>A0AAV0XR15_9HEMI</name>
<dbReference type="AlphaFoldDB" id="A0AAV0XR15"/>
<accession>A0AAV0XR15</accession>
<proteinExistence type="predicted"/>
<gene>
    <name evidence="1" type="ORF">MEUPH1_LOCUS24991</name>
</gene>
<organism evidence="1 2">
    <name type="scientific">Macrosiphum euphorbiae</name>
    <name type="common">potato aphid</name>
    <dbReference type="NCBI Taxonomy" id="13131"/>
    <lineage>
        <taxon>Eukaryota</taxon>
        <taxon>Metazoa</taxon>
        <taxon>Ecdysozoa</taxon>
        <taxon>Arthropoda</taxon>
        <taxon>Hexapoda</taxon>
        <taxon>Insecta</taxon>
        <taxon>Pterygota</taxon>
        <taxon>Neoptera</taxon>
        <taxon>Paraneoptera</taxon>
        <taxon>Hemiptera</taxon>
        <taxon>Sternorrhyncha</taxon>
        <taxon>Aphidomorpha</taxon>
        <taxon>Aphidoidea</taxon>
        <taxon>Aphididae</taxon>
        <taxon>Macrosiphini</taxon>
        <taxon>Macrosiphum</taxon>
    </lineage>
</organism>
<keyword evidence="2" id="KW-1185">Reference proteome</keyword>
<reference evidence="1 2" key="1">
    <citation type="submission" date="2023-01" db="EMBL/GenBank/DDBJ databases">
        <authorList>
            <person name="Whitehead M."/>
        </authorList>
    </citation>
    <scope>NUCLEOTIDE SEQUENCE [LARGE SCALE GENOMIC DNA]</scope>
</reference>
<sequence>MNKEIDTLKFGLEKVYSIAELEELLKTFDSTNICNGFKVDDDILSQKTFIDLASTQKHFMCQYILEGSKKCEHCTRAERSLNRQKLIFKKEYYFNF</sequence>